<accession>A0A1F5NW74</accession>
<comment type="caution">
    <text evidence="1">The sequence shown here is derived from an EMBL/GenBank/DDBJ whole genome shotgun (WGS) entry which is preliminary data.</text>
</comment>
<evidence type="ECO:0000313" key="1">
    <source>
        <dbReference type="EMBL" id="OGE81901.1"/>
    </source>
</evidence>
<dbReference type="AlphaFoldDB" id="A0A1F5NW74"/>
<dbReference type="EMBL" id="MFEL01000001">
    <property type="protein sequence ID" value="OGE81901.1"/>
    <property type="molecule type" value="Genomic_DNA"/>
</dbReference>
<gene>
    <name evidence="1" type="ORF">A2720_01830</name>
</gene>
<dbReference type="Proteomes" id="UP000178892">
    <property type="component" value="Unassembled WGS sequence"/>
</dbReference>
<proteinExistence type="predicted"/>
<reference evidence="1 2" key="1">
    <citation type="journal article" date="2016" name="Nat. Commun.">
        <title>Thousands of microbial genomes shed light on interconnected biogeochemical processes in an aquifer system.</title>
        <authorList>
            <person name="Anantharaman K."/>
            <person name="Brown C.T."/>
            <person name="Hug L.A."/>
            <person name="Sharon I."/>
            <person name="Castelle C.J."/>
            <person name="Probst A.J."/>
            <person name="Thomas B.C."/>
            <person name="Singh A."/>
            <person name="Wilkins M.J."/>
            <person name="Karaoz U."/>
            <person name="Brodie E.L."/>
            <person name="Williams K.H."/>
            <person name="Hubbard S.S."/>
            <person name="Banfield J.F."/>
        </authorList>
    </citation>
    <scope>NUCLEOTIDE SEQUENCE [LARGE SCALE GENOMIC DNA]</scope>
</reference>
<evidence type="ECO:0000313" key="2">
    <source>
        <dbReference type="Proteomes" id="UP000178892"/>
    </source>
</evidence>
<organism evidence="1 2">
    <name type="scientific">Candidatus Doudnabacteria bacterium RIFCSPHIGHO2_01_FULL_46_24</name>
    <dbReference type="NCBI Taxonomy" id="1817825"/>
    <lineage>
        <taxon>Bacteria</taxon>
        <taxon>Candidatus Doudnaibacteriota</taxon>
    </lineage>
</organism>
<name>A0A1F5NW74_9BACT</name>
<sequence length="67" mass="7736">MLRVALAISLVFMAFAAAMSPMILASWSERRDERKAKRQAKQVGNLTERLPVGTWLRMVREVRTRPH</sequence>
<protein>
    <submittedName>
        <fullName evidence="1">Uncharacterized protein</fullName>
    </submittedName>
</protein>